<feature type="transmembrane region" description="Helical" evidence="6">
    <location>
        <begin position="38"/>
        <end position="62"/>
    </location>
</feature>
<keyword evidence="2" id="KW-1003">Cell membrane</keyword>
<organism evidence="7 8">
    <name type="scientific">Lawsonibacter hominis</name>
    <dbReference type="NCBI Taxonomy" id="2763053"/>
    <lineage>
        <taxon>Bacteria</taxon>
        <taxon>Bacillati</taxon>
        <taxon>Bacillota</taxon>
        <taxon>Clostridia</taxon>
        <taxon>Eubacteriales</taxon>
        <taxon>Oscillospiraceae</taxon>
        <taxon>Lawsonibacter</taxon>
    </lineage>
</organism>
<name>A0A8J6J4H9_9FIRM</name>
<feature type="transmembrane region" description="Helical" evidence="6">
    <location>
        <begin position="178"/>
        <end position="199"/>
    </location>
</feature>
<feature type="transmembrane region" description="Helical" evidence="6">
    <location>
        <begin position="6"/>
        <end position="26"/>
    </location>
</feature>
<accession>A0A8J6J4H9</accession>
<evidence type="ECO:0000256" key="5">
    <source>
        <dbReference type="ARBA" id="ARBA00023136"/>
    </source>
</evidence>
<dbReference type="GO" id="GO:0005886">
    <property type="term" value="C:plasma membrane"/>
    <property type="evidence" value="ECO:0007669"/>
    <property type="project" value="UniProtKB-SubCell"/>
</dbReference>
<keyword evidence="5 6" id="KW-0472">Membrane</keyword>
<sequence length="203" mass="22149">MPPYLQGLAIGLAYVAPIGMQNLFVINSALTQPRRRALLTALIVVFFDVTLALACFFGIGALMERFTWLQLIILLAGGATVVWIGVGLLRDKPTMDQTVEVNVPLPRVAAKACVVTWFNPQALIDGTMLFGGFRAGNPGAVSSQLILGSSTASFLWFFGVTILISCFSARFNDKILRVINIVCGCIITFYGLKLILRFFQLIL</sequence>
<evidence type="ECO:0000313" key="8">
    <source>
        <dbReference type="Proteomes" id="UP000661435"/>
    </source>
</evidence>
<dbReference type="PANTHER" id="PTHR30086">
    <property type="entry name" value="ARGININE EXPORTER PROTEIN ARGO"/>
    <property type="match status" value="1"/>
</dbReference>
<feature type="transmembrane region" description="Helical" evidence="6">
    <location>
        <begin position="68"/>
        <end position="89"/>
    </location>
</feature>
<comment type="subcellular location">
    <subcellularLocation>
        <location evidence="1">Cell membrane</location>
        <topology evidence="1">Multi-pass membrane protein</topology>
    </subcellularLocation>
</comment>
<dbReference type="RefSeq" id="WP_186906370.1">
    <property type="nucleotide sequence ID" value="NZ_JACOPP010000002.1"/>
</dbReference>
<reference evidence="7" key="1">
    <citation type="submission" date="2020-08" db="EMBL/GenBank/DDBJ databases">
        <title>Genome public.</title>
        <authorList>
            <person name="Liu C."/>
            <person name="Sun Q."/>
        </authorList>
    </citation>
    <scope>NUCLEOTIDE SEQUENCE</scope>
    <source>
        <strain evidence="7">NSJ-51</strain>
    </source>
</reference>
<gene>
    <name evidence="7" type="ORF">H8S57_01825</name>
</gene>
<evidence type="ECO:0000256" key="3">
    <source>
        <dbReference type="ARBA" id="ARBA00022692"/>
    </source>
</evidence>
<dbReference type="Pfam" id="PF01810">
    <property type="entry name" value="LysE"/>
    <property type="match status" value="1"/>
</dbReference>
<evidence type="ECO:0000256" key="2">
    <source>
        <dbReference type="ARBA" id="ARBA00022475"/>
    </source>
</evidence>
<keyword evidence="4 6" id="KW-1133">Transmembrane helix</keyword>
<evidence type="ECO:0000256" key="4">
    <source>
        <dbReference type="ARBA" id="ARBA00022989"/>
    </source>
</evidence>
<evidence type="ECO:0000313" key="7">
    <source>
        <dbReference type="EMBL" id="MBC5732466.1"/>
    </source>
</evidence>
<dbReference type="InterPro" id="IPR001123">
    <property type="entry name" value="LeuE-type"/>
</dbReference>
<dbReference type="EMBL" id="JACOPP010000002">
    <property type="protein sequence ID" value="MBC5732466.1"/>
    <property type="molecule type" value="Genomic_DNA"/>
</dbReference>
<dbReference type="Proteomes" id="UP000661435">
    <property type="component" value="Unassembled WGS sequence"/>
</dbReference>
<feature type="transmembrane region" description="Helical" evidence="6">
    <location>
        <begin position="154"/>
        <end position="172"/>
    </location>
</feature>
<evidence type="ECO:0000256" key="6">
    <source>
        <dbReference type="SAM" id="Phobius"/>
    </source>
</evidence>
<keyword evidence="8" id="KW-1185">Reference proteome</keyword>
<protein>
    <submittedName>
        <fullName evidence="7">LysE family transporter</fullName>
    </submittedName>
</protein>
<dbReference type="GO" id="GO:0015171">
    <property type="term" value="F:amino acid transmembrane transporter activity"/>
    <property type="evidence" value="ECO:0007669"/>
    <property type="project" value="TreeGrafter"/>
</dbReference>
<comment type="caution">
    <text evidence="7">The sequence shown here is derived from an EMBL/GenBank/DDBJ whole genome shotgun (WGS) entry which is preliminary data.</text>
</comment>
<proteinExistence type="predicted"/>
<dbReference type="AlphaFoldDB" id="A0A8J6J4H9"/>
<evidence type="ECO:0000256" key="1">
    <source>
        <dbReference type="ARBA" id="ARBA00004651"/>
    </source>
</evidence>
<keyword evidence="3 6" id="KW-0812">Transmembrane</keyword>
<dbReference type="PANTHER" id="PTHR30086:SF20">
    <property type="entry name" value="ARGININE EXPORTER PROTEIN ARGO-RELATED"/>
    <property type="match status" value="1"/>
</dbReference>